<reference evidence="4 5" key="1">
    <citation type="submission" date="2018-10" db="EMBL/GenBank/DDBJ databases">
        <title>Fifty Aureobasidium pullulans genomes reveal a recombining polyextremotolerant generalist.</title>
        <authorList>
            <person name="Gostincar C."/>
            <person name="Turk M."/>
            <person name="Zajc J."/>
            <person name="Gunde-Cimerman N."/>
        </authorList>
    </citation>
    <scope>NUCLEOTIDE SEQUENCE [LARGE SCALE GENOMIC DNA]</scope>
    <source>
        <strain evidence="3 4">EXF-10081</strain>
        <strain evidence="2 5">EXF-11013</strain>
    </source>
</reference>
<evidence type="ECO:0000313" key="2">
    <source>
        <dbReference type="EMBL" id="THW32170.1"/>
    </source>
</evidence>
<dbReference type="InterPro" id="IPR029058">
    <property type="entry name" value="AB_hydrolase_fold"/>
</dbReference>
<dbReference type="Proteomes" id="UP000310374">
    <property type="component" value="Unassembled WGS sequence"/>
</dbReference>
<feature type="region of interest" description="Disordered" evidence="1">
    <location>
        <begin position="212"/>
        <end position="249"/>
    </location>
</feature>
<dbReference type="EMBL" id="QZAL01000257">
    <property type="protein sequence ID" value="THW32170.1"/>
    <property type="molecule type" value="Genomic_DNA"/>
</dbReference>
<dbReference type="AlphaFoldDB" id="A0A4S8X5C2"/>
<keyword evidence="2" id="KW-0378">Hydrolase</keyword>
<organism evidence="2 5">
    <name type="scientific">Aureobasidium pullulans</name>
    <name type="common">Black yeast</name>
    <name type="synonym">Pullularia pullulans</name>
    <dbReference type="NCBI Taxonomy" id="5580"/>
    <lineage>
        <taxon>Eukaryota</taxon>
        <taxon>Fungi</taxon>
        <taxon>Dikarya</taxon>
        <taxon>Ascomycota</taxon>
        <taxon>Pezizomycotina</taxon>
        <taxon>Dothideomycetes</taxon>
        <taxon>Dothideomycetidae</taxon>
        <taxon>Dothideales</taxon>
        <taxon>Saccotheciaceae</taxon>
        <taxon>Aureobasidium</taxon>
    </lineage>
</organism>
<dbReference type="SUPFAM" id="SSF53474">
    <property type="entry name" value="alpha/beta-Hydrolases"/>
    <property type="match status" value="1"/>
</dbReference>
<dbReference type="EMBL" id="QZAT01000041">
    <property type="protein sequence ID" value="THX29423.1"/>
    <property type="molecule type" value="Genomic_DNA"/>
</dbReference>
<evidence type="ECO:0000313" key="4">
    <source>
        <dbReference type="Proteomes" id="UP000310374"/>
    </source>
</evidence>
<evidence type="ECO:0000313" key="3">
    <source>
        <dbReference type="EMBL" id="THX29423.1"/>
    </source>
</evidence>
<dbReference type="GO" id="GO:0016787">
    <property type="term" value="F:hydrolase activity"/>
    <property type="evidence" value="ECO:0007669"/>
    <property type="project" value="UniProtKB-KW"/>
</dbReference>
<proteinExistence type="predicted"/>
<evidence type="ECO:0000313" key="5">
    <source>
        <dbReference type="Proteomes" id="UP000310687"/>
    </source>
</evidence>
<dbReference type="Gene3D" id="3.40.50.1820">
    <property type="entry name" value="alpha/beta hydrolase"/>
    <property type="match status" value="1"/>
</dbReference>
<evidence type="ECO:0000256" key="1">
    <source>
        <dbReference type="SAM" id="MobiDB-lite"/>
    </source>
</evidence>
<name>A0A4S8X5C2_AURPU</name>
<comment type="caution">
    <text evidence="2">The sequence shown here is derived from an EMBL/GenBank/DDBJ whole genome shotgun (WGS) entry which is preliminary data.</text>
</comment>
<gene>
    <name evidence="3" type="ORF">D6D12_04223</name>
    <name evidence="2" type="ORF">D6D22_09759</name>
</gene>
<dbReference type="Proteomes" id="UP000310687">
    <property type="component" value="Unassembled WGS sequence"/>
</dbReference>
<protein>
    <submittedName>
        <fullName evidence="2 3">Alpha/beta hydrolase</fullName>
    </submittedName>
</protein>
<accession>A0A4S8X5C2</accession>
<sequence length="371" mass="40400">MNVTARDLKVLAIGAAATIGLTTILTSQYYGNLHQPCRIIDSPLPYIRKNLTKQQQDRLPYAPDALDGARDVATPFGSIRVYEWGPEDGRKVLLVHGINLFGRGFSSTPDPNSQPQDIQLFTTQILLVLSSSPISWTGEHSRFGLIGYSLGGGIAASFTSYFPNLIESLILIAPAGLMRPDHIHWTSKFLYGGFLPGKLVEYLIWRRLGGGNASTPSRSNEDDNKITPTQAAEEETPSHPALTRDSSASISTRRPSVSIADVVSWQLTHHAGFIPSFISSIQHAPVSNQHSAWKTIATNQSSPSPQQRLLEKKMLLVLGKDDNVIIADEISEDAKAVLGDAVDICILDGGHELPVTDADIVAQTIVSFWNQ</sequence>